<feature type="compositionally biased region" description="Low complexity" evidence="1">
    <location>
        <begin position="402"/>
        <end position="422"/>
    </location>
</feature>
<evidence type="ECO:0000313" key="3">
    <source>
        <dbReference type="Proteomes" id="UP000626109"/>
    </source>
</evidence>
<name>A0A813IZ55_POLGL</name>
<organism evidence="2 3">
    <name type="scientific">Polarella glacialis</name>
    <name type="common">Dinoflagellate</name>
    <dbReference type="NCBI Taxonomy" id="89957"/>
    <lineage>
        <taxon>Eukaryota</taxon>
        <taxon>Sar</taxon>
        <taxon>Alveolata</taxon>
        <taxon>Dinophyceae</taxon>
        <taxon>Suessiales</taxon>
        <taxon>Suessiaceae</taxon>
        <taxon>Polarella</taxon>
    </lineage>
</organism>
<sequence>MPTVTWPSPTPTLARGQSGIEVDSKCRFHFGEKGVNRKTDITACQQLLQRRRDAITHEAHYFEKLESLRAQISRSGSSPPPWLFISGCGAVVRAQEHMPKLAEKLDRNQEKLQEIQQEFSVCSGETGRAVSAALERRWFEVGEVLAKICQYYMSTFSASGQLIVELQWVQDQLVRPSTADAMVRKGQELASQARDKVSNMADGLRSKWSNATGDATSAAAAASDVSASRHTAASNVSASRHTAASDVSASRYTAASDVSASRYTAASDVSASRYTAASDISASRYPADRDRPATSSVADRFADGAAAAKTALSAAASTASSTAAAAATSASNFVAPSSGYNNISNSNNNNSGSSAPSKSKSSSGSGRKSREDRGENPRKSSSQQAFGGFGEASAYGYNPGMSFPSWPDAPSSPSKASSGGWPVPTATTQGSSPWPGGGSSSPRPAQHTQSAMGYPDRSGAAPPPWGSAPAQASKPSQNPWA</sequence>
<feature type="region of interest" description="Disordered" evidence="1">
    <location>
        <begin position="344"/>
        <end position="481"/>
    </location>
</feature>
<protein>
    <submittedName>
        <fullName evidence="2">Uncharacterized protein</fullName>
    </submittedName>
</protein>
<accession>A0A813IZ55</accession>
<feature type="compositionally biased region" description="Low complexity" evidence="1">
    <location>
        <begin position="344"/>
        <end position="366"/>
    </location>
</feature>
<feature type="compositionally biased region" description="Low complexity" evidence="1">
    <location>
        <begin position="430"/>
        <end position="444"/>
    </location>
</feature>
<reference evidence="2" key="1">
    <citation type="submission" date="2021-02" db="EMBL/GenBank/DDBJ databases">
        <authorList>
            <person name="Dougan E. K."/>
            <person name="Rhodes N."/>
            <person name="Thang M."/>
            <person name="Chan C."/>
        </authorList>
    </citation>
    <scope>NUCLEOTIDE SEQUENCE</scope>
</reference>
<dbReference type="Proteomes" id="UP000626109">
    <property type="component" value="Unassembled WGS sequence"/>
</dbReference>
<proteinExistence type="predicted"/>
<evidence type="ECO:0000256" key="1">
    <source>
        <dbReference type="SAM" id="MobiDB-lite"/>
    </source>
</evidence>
<dbReference type="EMBL" id="CAJNNW010015607">
    <property type="protein sequence ID" value="CAE8657896.1"/>
    <property type="molecule type" value="Genomic_DNA"/>
</dbReference>
<feature type="compositionally biased region" description="Basic and acidic residues" evidence="1">
    <location>
        <begin position="368"/>
        <end position="378"/>
    </location>
</feature>
<evidence type="ECO:0000313" key="2">
    <source>
        <dbReference type="EMBL" id="CAE8657896.1"/>
    </source>
</evidence>
<comment type="caution">
    <text evidence="2">The sequence shown here is derived from an EMBL/GenBank/DDBJ whole genome shotgun (WGS) entry which is preliminary data.</text>
</comment>
<dbReference type="AlphaFoldDB" id="A0A813IZ55"/>
<feature type="region of interest" description="Disordered" evidence="1">
    <location>
        <begin position="277"/>
        <end position="296"/>
    </location>
</feature>
<gene>
    <name evidence="2" type="ORF">PGLA2088_LOCUS13114</name>
</gene>